<gene>
    <name evidence="3" type="ORF">ACFPP6_06345</name>
</gene>
<reference evidence="4" key="1">
    <citation type="journal article" date="2019" name="Int. J. Syst. Evol. Microbiol.">
        <title>The Global Catalogue of Microorganisms (GCM) 10K type strain sequencing project: providing services to taxonomists for standard genome sequencing and annotation.</title>
        <authorList>
            <consortium name="The Broad Institute Genomics Platform"/>
            <consortium name="The Broad Institute Genome Sequencing Center for Infectious Disease"/>
            <person name="Wu L."/>
            <person name="Ma J."/>
        </authorList>
    </citation>
    <scope>NUCLEOTIDE SEQUENCE [LARGE SCALE GENOMIC DNA]</scope>
    <source>
        <strain evidence="4">CGMCC 4.1641</strain>
    </source>
</reference>
<feature type="region of interest" description="Disordered" evidence="2">
    <location>
        <begin position="100"/>
        <end position="119"/>
    </location>
</feature>
<evidence type="ECO:0000256" key="2">
    <source>
        <dbReference type="SAM" id="MobiDB-lite"/>
    </source>
</evidence>
<evidence type="ECO:0000256" key="1">
    <source>
        <dbReference type="SAM" id="Coils"/>
    </source>
</evidence>
<evidence type="ECO:0000313" key="4">
    <source>
        <dbReference type="Proteomes" id="UP001596222"/>
    </source>
</evidence>
<organism evidence="3 4">
    <name type="scientific">Streptomyces aureoversilis</name>
    <dbReference type="NCBI Taxonomy" id="67277"/>
    <lineage>
        <taxon>Bacteria</taxon>
        <taxon>Bacillati</taxon>
        <taxon>Actinomycetota</taxon>
        <taxon>Actinomycetes</taxon>
        <taxon>Kitasatosporales</taxon>
        <taxon>Streptomycetaceae</taxon>
        <taxon>Streptomyces</taxon>
    </lineage>
</organism>
<dbReference type="RefSeq" id="WP_382038061.1">
    <property type="nucleotide sequence ID" value="NZ_JBHSKJ010000003.1"/>
</dbReference>
<accession>A0ABV9ZV54</accession>
<keyword evidence="1" id="KW-0175">Coiled coil</keyword>
<evidence type="ECO:0008006" key="5">
    <source>
        <dbReference type="Google" id="ProtNLM"/>
    </source>
</evidence>
<proteinExistence type="predicted"/>
<comment type="caution">
    <text evidence="3">The sequence shown here is derived from an EMBL/GenBank/DDBJ whole genome shotgun (WGS) entry which is preliminary data.</text>
</comment>
<keyword evidence="4" id="KW-1185">Reference proteome</keyword>
<dbReference type="Proteomes" id="UP001596222">
    <property type="component" value="Unassembled WGS sequence"/>
</dbReference>
<evidence type="ECO:0000313" key="3">
    <source>
        <dbReference type="EMBL" id="MFC5144306.1"/>
    </source>
</evidence>
<name>A0ABV9ZV54_9ACTN</name>
<dbReference type="EMBL" id="JBHSKJ010000003">
    <property type="protein sequence ID" value="MFC5144306.1"/>
    <property type="molecule type" value="Genomic_DNA"/>
</dbReference>
<sequence length="119" mass="12434">MSIWAGAVAIIGTLGMVAAGLFAARATRAAAAATAEATRAAAQATAEPAQRQADLAAFKEIRDELQKEVVELRTETGRLRAVVRAFAGYVAELSGLIRDSGITPPEPPPLVDEYNRTGV</sequence>
<protein>
    <recommendedName>
        <fullName evidence="5">Secreted protein</fullName>
    </recommendedName>
</protein>
<feature type="coiled-coil region" evidence="1">
    <location>
        <begin position="55"/>
        <end position="82"/>
    </location>
</feature>